<evidence type="ECO:0000313" key="1">
    <source>
        <dbReference type="EMBL" id="KAK2835952.1"/>
    </source>
</evidence>
<name>A0AA88MGZ6_CHASR</name>
<organism evidence="1 2">
    <name type="scientific">Channa striata</name>
    <name type="common">Snakehead murrel</name>
    <name type="synonym">Ophicephalus striatus</name>
    <dbReference type="NCBI Taxonomy" id="64152"/>
    <lineage>
        <taxon>Eukaryota</taxon>
        <taxon>Metazoa</taxon>
        <taxon>Chordata</taxon>
        <taxon>Craniata</taxon>
        <taxon>Vertebrata</taxon>
        <taxon>Euteleostomi</taxon>
        <taxon>Actinopterygii</taxon>
        <taxon>Neopterygii</taxon>
        <taxon>Teleostei</taxon>
        <taxon>Neoteleostei</taxon>
        <taxon>Acanthomorphata</taxon>
        <taxon>Anabantaria</taxon>
        <taxon>Anabantiformes</taxon>
        <taxon>Channoidei</taxon>
        <taxon>Channidae</taxon>
        <taxon>Channa</taxon>
    </lineage>
</organism>
<sequence>MNSPYTAVQYYPEFPFHRLRDPSSRLAWRESSFLTTMSQNQSAQTADFFGQDVFNQLFDMLDQSAIHSVQPIELNFTDSPTDRAAGNTIQISMDCITMHEPDETLSVTAGQQFNAAPASVAEVPALIYQYMSSLGKDGGGNKGGGQEQEQGRIT</sequence>
<evidence type="ECO:0000313" key="2">
    <source>
        <dbReference type="Proteomes" id="UP001187415"/>
    </source>
</evidence>
<keyword evidence="2" id="KW-1185">Reference proteome</keyword>
<dbReference type="Proteomes" id="UP001187415">
    <property type="component" value="Unassembled WGS sequence"/>
</dbReference>
<comment type="caution">
    <text evidence="1">The sequence shown here is derived from an EMBL/GenBank/DDBJ whole genome shotgun (WGS) entry which is preliminary data.</text>
</comment>
<reference evidence="1" key="1">
    <citation type="submission" date="2023-07" db="EMBL/GenBank/DDBJ databases">
        <title>Chromosome-level Genome Assembly of Striped Snakehead (Channa striata).</title>
        <authorList>
            <person name="Liu H."/>
        </authorList>
    </citation>
    <scope>NUCLEOTIDE SEQUENCE</scope>
    <source>
        <strain evidence="1">Gz</strain>
        <tissue evidence="1">Muscle</tissue>
    </source>
</reference>
<gene>
    <name evidence="1" type="ORF">Q5P01_016436</name>
</gene>
<dbReference type="EMBL" id="JAUPFM010000012">
    <property type="protein sequence ID" value="KAK2835952.1"/>
    <property type="molecule type" value="Genomic_DNA"/>
</dbReference>
<dbReference type="AlphaFoldDB" id="A0AA88MGZ6"/>
<protein>
    <submittedName>
        <fullName evidence="1">Uncharacterized protein</fullName>
    </submittedName>
</protein>
<proteinExistence type="predicted"/>
<accession>A0AA88MGZ6</accession>